<dbReference type="KEGG" id="pcav:D3880_04300"/>
<organism evidence="2 3">
    <name type="scientific">Pseudomonas cavernae</name>
    <dbReference type="NCBI Taxonomy" id="2320867"/>
    <lineage>
        <taxon>Bacteria</taxon>
        <taxon>Pseudomonadati</taxon>
        <taxon>Pseudomonadota</taxon>
        <taxon>Gammaproteobacteria</taxon>
        <taxon>Pseudomonadales</taxon>
        <taxon>Pseudomonadaceae</taxon>
        <taxon>Pseudomonas</taxon>
    </lineage>
</organism>
<dbReference type="InterPro" id="IPR011990">
    <property type="entry name" value="TPR-like_helical_dom_sf"/>
</dbReference>
<accession>A0A385Z0B1</accession>
<dbReference type="AlphaFoldDB" id="A0A385Z0B1"/>
<feature type="transmembrane region" description="Helical" evidence="1">
    <location>
        <begin position="206"/>
        <end position="226"/>
    </location>
</feature>
<sequence>MDKTLCHYHPAQPATWHCVPCQRPYGDCCIPLNADAPEETPLCPLCRGTLDFLGAANSAQPFWERIPRFFAYALQSGPLAFSALLALTSLFMPRSILLWFILFSVATKYFYSVIEACSQAEKQAPSLLSAFTGDGFGLFFKQLVVFILAFAALWLAADFDSEALYWAVTLGLLLALPASIIRLALDKTLGAALSPDQVGQVMKAMGWRYLILCAFLFILWQSPSWVTYMLSSGLPRVVLMPVAALLFGYFGVVMCAMMGYAVFQYQGALGYVIADAEDQAGFPAAEYLRRRALAEAEVRFKEGQSSQALETLRLALERDPDDLKLNERFHQLLYGLNARQRCLHHLNHYLPLAARRNPPLAATALLNARQLQADFLPADALVCETIAAALLARHKTREALSLLRNLHQRFPAYPHIPRAYLLAARGFAENLGQLEPAQQLLAFIRARYPQSPLLAEVTALEATLTRLAEQSSGA</sequence>
<gene>
    <name evidence="2" type="ORF">D3880_04300</name>
</gene>
<feature type="transmembrane region" description="Helical" evidence="1">
    <location>
        <begin position="135"/>
        <end position="157"/>
    </location>
</feature>
<dbReference type="Proteomes" id="UP000265560">
    <property type="component" value="Chromosome"/>
</dbReference>
<dbReference type="EMBL" id="CP032419">
    <property type="protein sequence ID" value="AYC31657.1"/>
    <property type="molecule type" value="Genomic_DNA"/>
</dbReference>
<keyword evidence="1" id="KW-0812">Transmembrane</keyword>
<keyword evidence="1" id="KW-1133">Transmembrane helix</keyword>
<feature type="transmembrane region" description="Helical" evidence="1">
    <location>
        <begin position="163"/>
        <end position="185"/>
    </location>
</feature>
<evidence type="ECO:0000313" key="2">
    <source>
        <dbReference type="EMBL" id="AYC31657.1"/>
    </source>
</evidence>
<keyword evidence="1" id="KW-0472">Membrane</keyword>
<feature type="transmembrane region" description="Helical" evidence="1">
    <location>
        <begin position="238"/>
        <end position="263"/>
    </location>
</feature>
<evidence type="ECO:0000313" key="3">
    <source>
        <dbReference type="Proteomes" id="UP000265560"/>
    </source>
</evidence>
<protein>
    <recommendedName>
        <fullName evidence="4">Tetratricopeptide repeat protein</fullName>
    </recommendedName>
</protein>
<dbReference type="OrthoDB" id="5698243at2"/>
<reference evidence="3" key="1">
    <citation type="submission" date="2018-09" db="EMBL/GenBank/DDBJ databases">
        <authorList>
            <person name="Zhu H."/>
        </authorList>
    </citation>
    <scope>NUCLEOTIDE SEQUENCE [LARGE SCALE GENOMIC DNA]</scope>
    <source>
        <strain evidence="3">K2W31S-8</strain>
    </source>
</reference>
<proteinExistence type="predicted"/>
<feature type="transmembrane region" description="Helical" evidence="1">
    <location>
        <begin position="69"/>
        <end position="90"/>
    </location>
</feature>
<keyword evidence="3" id="KW-1185">Reference proteome</keyword>
<dbReference type="Gene3D" id="1.25.40.10">
    <property type="entry name" value="Tetratricopeptide repeat domain"/>
    <property type="match status" value="1"/>
</dbReference>
<evidence type="ECO:0008006" key="4">
    <source>
        <dbReference type="Google" id="ProtNLM"/>
    </source>
</evidence>
<feature type="transmembrane region" description="Helical" evidence="1">
    <location>
        <begin position="96"/>
        <end position="114"/>
    </location>
</feature>
<dbReference type="RefSeq" id="WP_119892282.1">
    <property type="nucleotide sequence ID" value="NZ_CP032419.1"/>
</dbReference>
<name>A0A385Z0B1_9PSED</name>
<evidence type="ECO:0000256" key="1">
    <source>
        <dbReference type="SAM" id="Phobius"/>
    </source>
</evidence>